<reference evidence="2 3" key="1">
    <citation type="journal article" date="2013" name="BMC Genomics">
        <title>The miniature genome of a carnivorous plant Genlisea aurea contains a low number of genes and short non-coding sequences.</title>
        <authorList>
            <person name="Leushkin E.V."/>
            <person name="Sutormin R.A."/>
            <person name="Nabieva E.R."/>
            <person name="Penin A.A."/>
            <person name="Kondrashov A.S."/>
            <person name="Logacheva M.D."/>
        </authorList>
    </citation>
    <scope>NUCLEOTIDE SEQUENCE [LARGE SCALE GENOMIC DNA]</scope>
</reference>
<proteinExistence type="predicted"/>
<evidence type="ECO:0000259" key="1">
    <source>
        <dbReference type="Pfam" id="PF01323"/>
    </source>
</evidence>
<sequence>MASSASASTGKKLIQIDVVSDTVCPWCYVGKKNLDKALASSEDKYDFKINWHPFILNPSASKEGVVKREYIKQKLGPRALQMEAHMAEIFRGYGLNYDMDGLTGNTLDSHRLLIFAGKQGHDKQHKLAEELGRGYFTEGKFIGDRGFLVESAKKVGVEGAAEFLDDPNNGLKEVYEEIRKYASNLTGVPYYIINGKHELNGGQQPESFLRTFKAAAV</sequence>
<dbReference type="Proteomes" id="UP000015453">
    <property type="component" value="Unassembled WGS sequence"/>
</dbReference>
<feature type="domain" description="DSBA-like thioredoxin" evidence="1">
    <location>
        <begin position="15"/>
        <end position="210"/>
    </location>
</feature>
<comment type="caution">
    <text evidence="2">The sequence shown here is derived from an EMBL/GenBank/DDBJ whole genome shotgun (WGS) entry which is preliminary data.</text>
</comment>
<dbReference type="SUPFAM" id="SSF52833">
    <property type="entry name" value="Thioredoxin-like"/>
    <property type="match status" value="1"/>
</dbReference>
<protein>
    <recommendedName>
        <fullName evidence="1">DSBA-like thioredoxin domain-containing protein</fullName>
    </recommendedName>
</protein>
<dbReference type="PANTHER" id="PTHR13887">
    <property type="entry name" value="GLUTATHIONE S-TRANSFERASE KAPPA"/>
    <property type="match status" value="1"/>
</dbReference>
<dbReference type="AlphaFoldDB" id="S8CXB4"/>
<dbReference type="OrthoDB" id="1930760at2759"/>
<evidence type="ECO:0000313" key="2">
    <source>
        <dbReference type="EMBL" id="EPS71580.1"/>
    </source>
</evidence>
<keyword evidence="3" id="KW-1185">Reference proteome</keyword>
<organism evidence="2 3">
    <name type="scientific">Genlisea aurea</name>
    <dbReference type="NCBI Taxonomy" id="192259"/>
    <lineage>
        <taxon>Eukaryota</taxon>
        <taxon>Viridiplantae</taxon>
        <taxon>Streptophyta</taxon>
        <taxon>Embryophyta</taxon>
        <taxon>Tracheophyta</taxon>
        <taxon>Spermatophyta</taxon>
        <taxon>Magnoliopsida</taxon>
        <taxon>eudicotyledons</taxon>
        <taxon>Gunneridae</taxon>
        <taxon>Pentapetalae</taxon>
        <taxon>asterids</taxon>
        <taxon>lamiids</taxon>
        <taxon>Lamiales</taxon>
        <taxon>Lentibulariaceae</taxon>
        <taxon>Genlisea</taxon>
    </lineage>
</organism>
<dbReference type="PANTHER" id="PTHR13887:SF41">
    <property type="entry name" value="THIOREDOXIN SUPERFAMILY PROTEIN"/>
    <property type="match status" value="1"/>
</dbReference>
<accession>S8CXB4</accession>
<dbReference type="Pfam" id="PF01323">
    <property type="entry name" value="DSBA"/>
    <property type="match status" value="1"/>
</dbReference>
<dbReference type="InterPro" id="IPR001853">
    <property type="entry name" value="DSBA-like_thioredoxin_dom"/>
</dbReference>
<name>S8CXB4_9LAMI</name>
<dbReference type="InterPro" id="IPR036249">
    <property type="entry name" value="Thioredoxin-like_sf"/>
</dbReference>
<gene>
    <name evidence="2" type="ORF">M569_03178</name>
</gene>
<dbReference type="Gene3D" id="3.40.30.10">
    <property type="entry name" value="Glutaredoxin"/>
    <property type="match status" value="1"/>
</dbReference>
<dbReference type="CDD" id="cd03024">
    <property type="entry name" value="DsbA_FrnE"/>
    <property type="match status" value="1"/>
</dbReference>
<dbReference type="EMBL" id="AUSU01001192">
    <property type="protein sequence ID" value="EPS71580.1"/>
    <property type="molecule type" value="Genomic_DNA"/>
</dbReference>
<dbReference type="GO" id="GO:0016491">
    <property type="term" value="F:oxidoreductase activity"/>
    <property type="evidence" value="ECO:0007669"/>
    <property type="project" value="InterPro"/>
</dbReference>
<evidence type="ECO:0000313" key="3">
    <source>
        <dbReference type="Proteomes" id="UP000015453"/>
    </source>
</evidence>